<comment type="caution">
    <text evidence="3">The sequence shown here is derived from an EMBL/GenBank/DDBJ whole genome shotgun (WGS) entry which is preliminary data.</text>
</comment>
<feature type="coiled-coil region" evidence="1">
    <location>
        <begin position="208"/>
        <end position="235"/>
    </location>
</feature>
<organism evidence="3 4">
    <name type="scientific">Cucumis melo var. makuwa</name>
    <name type="common">Oriental melon</name>
    <dbReference type="NCBI Taxonomy" id="1194695"/>
    <lineage>
        <taxon>Eukaryota</taxon>
        <taxon>Viridiplantae</taxon>
        <taxon>Streptophyta</taxon>
        <taxon>Embryophyta</taxon>
        <taxon>Tracheophyta</taxon>
        <taxon>Spermatophyta</taxon>
        <taxon>Magnoliopsida</taxon>
        <taxon>eudicotyledons</taxon>
        <taxon>Gunneridae</taxon>
        <taxon>Pentapetalae</taxon>
        <taxon>rosids</taxon>
        <taxon>fabids</taxon>
        <taxon>Cucurbitales</taxon>
        <taxon>Cucurbitaceae</taxon>
        <taxon>Benincaseae</taxon>
        <taxon>Cucumis</taxon>
    </lineage>
</organism>
<dbReference type="AlphaFoldDB" id="A0A5A7U955"/>
<proteinExistence type="predicted"/>
<accession>A0A5A7U955</accession>
<keyword evidence="1" id="KW-0175">Coiled coil</keyword>
<evidence type="ECO:0000256" key="2">
    <source>
        <dbReference type="SAM" id="MobiDB-lite"/>
    </source>
</evidence>
<evidence type="ECO:0000313" key="3">
    <source>
        <dbReference type="EMBL" id="KAA0052282.1"/>
    </source>
</evidence>
<sequence length="454" mass="51273">MEAIRKQASKFREQVAKQQQALMIKLGHFGTEPLLADEAEIQCHQQLHNLYNSTRTAKHFQKNIVRGIEGFISLSTKQMAIVRRLADDCSKYGANNQNSCPPLATAVLNFSTSHSSIEDKREALLGILGDQVCDPLRAQITGAPLEDARHLTHRYDKLRQEVEIQVILYLKYKFKCMVAKDLVVNRIHSFQAAEVLRRRAKSRDSSISAESATRLENAEARLSELKSTMMALGREATTAMQSVEAQQQQVTYERLRTMVDAERSYHQHALTNLERLNYELIQLAQSDGSLSTAALVTDTNTVPTIRNGEESDQPSEYKKTTSKKSDARGPLDENKDYIIAKVIHPFDAQADGELSLSIDDYVMLRQVVLNVIKVSSTILKSLFRCGLTDGLRENAKEKQVGFPLHMSRSKKTYRWAIYAKYNPLLDLYLTLNPHKVSMIIAFAIMYHAAASVRL</sequence>
<dbReference type="Gene3D" id="1.20.1270.60">
    <property type="entry name" value="Arfaptin homology (AH) domain/BAR domain"/>
    <property type="match status" value="1"/>
</dbReference>
<dbReference type="STRING" id="1194695.A0A5A7U955"/>
<dbReference type="EMBL" id="SSTE01010863">
    <property type="protein sequence ID" value="KAA0052282.1"/>
    <property type="molecule type" value="Genomic_DNA"/>
</dbReference>
<dbReference type="SUPFAM" id="SSF103657">
    <property type="entry name" value="BAR/IMD domain-like"/>
    <property type="match status" value="1"/>
</dbReference>
<dbReference type="Proteomes" id="UP000321393">
    <property type="component" value="Unassembled WGS sequence"/>
</dbReference>
<evidence type="ECO:0000256" key="1">
    <source>
        <dbReference type="SAM" id="Coils"/>
    </source>
</evidence>
<feature type="compositionally biased region" description="Basic and acidic residues" evidence="2">
    <location>
        <begin position="315"/>
        <end position="330"/>
    </location>
</feature>
<gene>
    <name evidence="3" type="ORF">E6C27_scaffold207G001110</name>
</gene>
<protein>
    <submittedName>
        <fullName evidence="3">SH3 domain-containing protein 1 isoform X1</fullName>
    </submittedName>
</protein>
<name>A0A5A7U955_CUCMM</name>
<reference evidence="3 4" key="1">
    <citation type="submission" date="2019-08" db="EMBL/GenBank/DDBJ databases">
        <title>Draft genome sequences of two oriental melons (Cucumis melo L. var makuwa).</title>
        <authorList>
            <person name="Kwon S.-Y."/>
        </authorList>
    </citation>
    <scope>NUCLEOTIDE SEQUENCE [LARGE SCALE GENOMIC DNA]</scope>
    <source>
        <strain evidence="4">cv. SW 3</strain>
        <tissue evidence="3">Leaf</tissue>
    </source>
</reference>
<evidence type="ECO:0000313" key="4">
    <source>
        <dbReference type="Proteomes" id="UP000321393"/>
    </source>
</evidence>
<dbReference type="InterPro" id="IPR027267">
    <property type="entry name" value="AH/BAR_dom_sf"/>
</dbReference>
<dbReference type="OrthoDB" id="6019202at2759"/>
<feature type="region of interest" description="Disordered" evidence="2">
    <location>
        <begin position="301"/>
        <end position="330"/>
    </location>
</feature>